<dbReference type="GO" id="GO:0005829">
    <property type="term" value="C:cytosol"/>
    <property type="evidence" value="ECO:0007669"/>
    <property type="project" value="TreeGrafter"/>
</dbReference>
<dbReference type="CDD" id="cd04301">
    <property type="entry name" value="NAT_SF"/>
    <property type="match status" value="1"/>
</dbReference>
<dbReference type="AlphaFoldDB" id="A0A1Y3UQJ7"/>
<dbReference type="InterPro" id="IPR016181">
    <property type="entry name" value="Acyl_CoA_acyltransferase"/>
</dbReference>
<dbReference type="Proteomes" id="UP000195868">
    <property type="component" value="Unassembled WGS sequence"/>
</dbReference>
<sequence>MVIMARVGVLIGSLSKDSYSRKVADYFTALPTSLEFVELNYSILPFYNPDLEKKPPIEWQAFRKATDSVDALLIVTQEYNYSIPGGLKNALDVLSVPSPNQHLMGKPVLAMTDSAGEKGGIIANAHLHQVLRYLGMRVMNCTIAIGNVQSVFKDGRNHDVKLASRLAQDIKDFAKFIGESNLPYQACIDMGHNFCYSPNELALLDGSGTKIATITLDNSERKTVVIKEVTVAPEYRGQGLANKIMTTLMWLVEGADRQVKANCSFAKSYLETHPQFQNIFVK</sequence>
<evidence type="ECO:0000313" key="2">
    <source>
        <dbReference type="EMBL" id="OUN49438.1"/>
    </source>
</evidence>
<evidence type="ECO:0000313" key="4">
    <source>
        <dbReference type="Proteomes" id="UP000195868"/>
    </source>
</evidence>
<dbReference type="PANTHER" id="PTHR30543:SF21">
    <property type="entry name" value="NAD(P)H-DEPENDENT FMN REDUCTASE LOT6"/>
    <property type="match status" value="1"/>
</dbReference>
<dbReference type="InterPro" id="IPR050712">
    <property type="entry name" value="NAD(P)H-dep_reductase"/>
</dbReference>
<accession>A0A1Y3UQJ7</accession>
<dbReference type="Gene3D" id="3.40.630.30">
    <property type="match status" value="1"/>
</dbReference>
<dbReference type="PANTHER" id="PTHR30543">
    <property type="entry name" value="CHROMATE REDUCTASE"/>
    <property type="match status" value="1"/>
</dbReference>
<dbReference type="GO" id="GO:0016491">
    <property type="term" value="F:oxidoreductase activity"/>
    <property type="evidence" value="ECO:0007669"/>
    <property type="project" value="InterPro"/>
</dbReference>
<dbReference type="EMBL" id="PZQO01000013">
    <property type="protein sequence ID" value="PTM29376.1"/>
    <property type="molecule type" value="Genomic_DNA"/>
</dbReference>
<name>A0A1Y3UQJ7_LIMRT</name>
<gene>
    <name evidence="2" type="ORF">B5G22_02775</name>
    <name evidence="3" type="ORF">DA796_05430</name>
</gene>
<reference evidence="2" key="2">
    <citation type="journal article" date="2018" name="BMC Genomics">
        <title>Whole genome sequencing and function prediction of 133 gut anaerobes isolated from chicken caecum in pure cultures.</title>
        <authorList>
            <person name="Medvecky M."/>
            <person name="Cejkova D."/>
            <person name="Polansky O."/>
            <person name="Karasova D."/>
            <person name="Kubasova T."/>
            <person name="Cizek A."/>
            <person name="Rychlik I."/>
        </authorList>
    </citation>
    <scope>NUCLEOTIDE SEQUENCE</scope>
    <source>
        <strain evidence="2">An71</strain>
    </source>
</reference>
<dbReference type="GO" id="GO:0010181">
    <property type="term" value="F:FMN binding"/>
    <property type="evidence" value="ECO:0007669"/>
    <property type="project" value="TreeGrafter"/>
</dbReference>
<feature type="domain" description="N-acetyltransferase" evidence="1">
    <location>
        <begin position="193"/>
        <end position="281"/>
    </location>
</feature>
<reference evidence="4" key="1">
    <citation type="submission" date="2017-04" db="EMBL/GenBank/DDBJ databases">
        <title>Function of individual gut microbiota members based on whole genome sequencing of pure cultures obtained from chicken caecum.</title>
        <authorList>
            <person name="Medvecky M."/>
            <person name="Cejkova D."/>
            <person name="Polansky O."/>
            <person name="Karasova D."/>
            <person name="Kubasova T."/>
            <person name="Cizek A."/>
            <person name="Rychlik I."/>
        </authorList>
    </citation>
    <scope>NUCLEOTIDE SEQUENCE [LARGE SCALE GENOMIC DNA]</scope>
    <source>
        <strain evidence="4">An71</strain>
    </source>
</reference>
<dbReference type="EMBL" id="NFHN01000007">
    <property type="protein sequence ID" value="OUN49438.1"/>
    <property type="molecule type" value="Genomic_DNA"/>
</dbReference>
<dbReference type="PROSITE" id="PS51729">
    <property type="entry name" value="GNAT_YJDJ"/>
    <property type="match status" value="1"/>
</dbReference>
<organism evidence="2 4">
    <name type="scientific">Limosilactobacillus reuteri</name>
    <name type="common">Lactobacillus reuteri</name>
    <dbReference type="NCBI Taxonomy" id="1598"/>
    <lineage>
        <taxon>Bacteria</taxon>
        <taxon>Bacillati</taxon>
        <taxon>Bacillota</taxon>
        <taxon>Bacilli</taxon>
        <taxon>Lactobacillales</taxon>
        <taxon>Lactobacillaceae</taxon>
        <taxon>Limosilactobacillus</taxon>
    </lineage>
</organism>
<evidence type="ECO:0000313" key="5">
    <source>
        <dbReference type="Proteomes" id="UP000241783"/>
    </source>
</evidence>
<dbReference type="InterPro" id="IPR029039">
    <property type="entry name" value="Flavoprotein-like_sf"/>
</dbReference>
<protein>
    <submittedName>
        <fullName evidence="3">GNAT family N-acetyltransferase</fullName>
    </submittedName>
    <submittedName>
        <fullName evidence="2">NADPH-dependent FMN reductase</fullName>
    </submittedName>
</protein>
<dbReference type="Pfam" id="PF14542">
    <property type="entry name" value="Acetyltransf_CG"/>
    <property type="match status" value="1"/>
</dbReference>
<dbReference type="Gene3D" id="3.40.50.360">
    <property type="match status" value="1"/>
</dbReference>
<comment type="caution">
    <text evidence="2">The sequence shown here is derived from an EMBL/GenBank/DDBJ whole genome shotgun (WGS) entry which is preliminary data.</text>
</comment>
<dbReference type="InterPro" id="IPR031165">
    <property type="entry name" value="GNAT_YJDJ"/>
</dbReference>
<dbReference type="InterPro" id="IPR005025">
    <property type="entry name" value="FMN_Rdtase-like_dom"/>
</dbReference>
<dbReference type="SUPFAM" id="SSF52218">
    <property type="entry name" value="Flavoproteins"/>
    <property type="match status" value="1"/>
</dbReference>
<reference evidence="3 5" key="3">
    <citation type="submission" date="2018-03" db="EMBL/GenBank/DDBJ databases">
        <title>Genome Sequences of Lactobacillus sp. Isolates from Traditional Turkish Sourdough.</title>
        <authorList>
            <person name="Skory C.D."/>
            <person name="Dertli E."/>
        </authorList>
    </citation>
    <scope>NUCLEOTIDE SEQUENCE [LARGE SCALE GENOMIC DNA]</scope>
    <source>
        <strain evidence="3 5">E81</strain>
    </source>
</reference>
<evidence type="ECO:0000313" key="3">
    <source>
        <dbReference type="EMBL" id="PTM29376.1"/>
    </source>
</evidence>
<dbReference type="SUPFAM" id="SSF55729">
    <property type="entry name" value="Acyl-CoA N-acyltransferases (Nat)"/>
    <property type="match status" value="1"/>
</dbReference>
<proteinExistence type="predicted"/>
<evidence type="ECO:0000259" key="1">
    <source>
        <dbReference type="PROSITE" id="PS51729"/>
    </source>
</evidence>
<dbReference type="Pfam" id="PF03358">
    <property type="entry name" value="FMN_red"/>
    <property type="match status" value="1"/>
</dbReference>
<dbReference type="Proteomes" id="UP000241783">
    <property type="component" value="Unassembled WGS sequence"/>
</dbReference>